<sequence length="102" mass="11583">MNSNIPKNRLESHNDLINKGYTTNGPSSGGYVTYKNGDLKVDIRPNGEIISTKRVNVNPNDTSWNAKKYWQRTYYDGTPIPDGHNSYQYVESIDNSTFIPPK</sequence>
<dbReference type="KEGG" id="cmah:C1I91_20460"/>
<organism evidence="2 3">
    <name type="scientific">Clostridium manihotivorum</name>
    <dbReference type="NCBI Taxonomy" id="2320868"/>
    <lineage>
        <taxon>Bacteria</taxon>
        <taxon>Bacillati</taxon>
        <taxon>Bacillota</taxon>
        <taxon>Clostridia</taxon>
        <taxon>Eubacteriales</taxon>
        <taxon>Clostridiaceae</taxon>
        <taxon>Clostridium</taxon>
    </lineage>
</organism>
<evidence type="ECO:0000313" key="3">
    <source>
        <dbReference type="Proteomes" id="UP000286268"/>
    </source>
</evidence>
<proteinExistence type="predicted"/>
<reference evidence="2 3" key="1">
    <citation type="submission" date="2018-01" db="EMBL/GenBank/DDBJ databases">
        <title>Genome Sequencing and Assembly of Anaerobacter polyendosporus strain CT4.</title>
        <authorList>
            <person name="Tachaapaikoon C."/>
            <person name="Sutheeworapong S."/>
            <person name="Jenjaroenpun P."/>
            <person name="Wongsurawat T."/>
            <person name="Nookeaw I."/>
            <person name="Cheawchanlertfa P."/>
            <person name="Kosugi A."/>
            <person name="Cheevadhanarak S."/>
            <person name="Ratanakhanokchai K."/>
        </authorList>
    </citation>
    <scope>NUCLEOTIDE SEQUENCE [LARGE SCALE GENOMIC DNA]</scope>
    <source>
        <strain evidence="2 3">CT4</strain>
    </source>
</reference>
<keyword evidence="3" id="KW-1185">Reference proteome</keyword>
<dbReference type="OrthoDB" id="9945318at2"/>
<dbReference type="EMBL" id="CP025746">
    <property type="protein sequence ID" value="QAA33811.1"/>
    <property type="molecule type" value="Genomic_DNA"/>
</dbReference>
<dbReference type="AlphaFoldDB" id="A0A3R5X3T2"/>
<evidence type="ECO:0000256" key="1">
    <source>
        <dbReference type="SAM" id="MobiDB-lite"/>
    </source>
</evidence>
<gene>
    <name evidence="2" type="ORF">C1I91_20460</name>
</gene>
<evidence type="ECO:0000313" key="2">
    <source>
        <dbReference type="EMBL" id="QAA33811.1"/>
    </source>
</evidence>
<dbReference type="Proteomes" id="UP000286268">
    <property type="component" value="Chromosome"/>
</dbReference>
<dbReference type="RefSeq" id="WP_128214532.1">
    <property type="nucleotide sequence ID" value="NZ_CP025746.1"/>
</dbReference>
<accession>A0A3R5X3T2</accession>
<name>A0A3R5X3T2_9CLOT</name>
<protein>
    <submittedName>
        <fullName evidence="2">Uncharacterized protein</fullName>
    </submittedName>
</protein>
<feature type="region of interest" description="Disordered" evidence="1">
    <location>
        <begin position="1"/>
        <end position="30"/>
    </location>
</feature>